<dbReference type="GeneID" id="100900004"/>
<feature type="coiled-coil region" evidence="8">
    <location>
        <begin position="428"/>
        <end position="462"/>
    </location>
</feature>
<dbReference type="PRINTS" id="PR00153">
    <property type="entry name" value="CSAPPISMRASE"/>
</dbReference>
<accession>A0AAJ7SJT9</accession>
<evidence type="ECO:0000256" key="2">
    <source>
        <dbReference type="ARBA" id="ARBA00004123"/>
    </source>
</evidence>
<dbReference type="InterPro" id="IPR002130">
    <property type="entry name" value="Cyclophilin-type_PPIase_dom"/>
</dbReference>
<dbReference type="Gene3D" id="3.30.40.10">
    <property type="entry name" value="Zinc/RING finger domain, C3HC4 (zinc finger)"/>
    <property type="match status" value="1"/>
</dbReference>
<proteinExistence type="inferred from homology"/>
<dbReference type="GO" id="GO:0006457">
    <property type="term" value="P:protein folding"/>
    <property type="evidence" value="ECO:0007669"/>
    <property type="project" value="InterPro"/>
</dbReference>
<dbReference type="GO" id="GO:0000209">
    <property type="term" value="P:protein polyubiquitination"/>
    <property type="evidence" value="ECO:0007669"/>
    <property type="project" value="TreeGrafter"/>
</dbReference>
<dbReference type="GO" id="GO:0003755">
    <property type="term" value="F:peptidyl-prolyl cis-trans isomerase activity"/>
    <property type="evidence" value="ECO:0007669"/>
    <property type="project" value="InterPro"/>
</dbReference>
<dbReference type="Gene3D" id="2.40.100.10">
    <property type="entry name" value="Cyclophilin-like"/>
    <property type="match status" value="1"/>
</dbReference>
<sequence>MNLSTELASGDAAEFRRLPFDHCALSFQPFEFPLCNQDGVIYDQASIYRFIKQHGIDPASGKKMDRSALIKLNFAKNNDGKYHCPVLFKVFNENSHIVAIRTTGNVFSYEAVEQLNLKTKNFKDLLDDTPFTRADIIQLQDPQNLQKFNLNTYFHVKNNLKADQGNADKNDSRRNLKHVNNVTRSVLDKLDKEYKAPVSSDSTSQAGPSRDKFNAAHFSTGTAAASFTSTAMTPSTKVEAAVLADDVVRYSMVKKKGYVQLATSHGNINLELFCDVVPKTCENFIGLSAKGYYDGTIFHRSIRNFILQGGDPTGTGTGGDSLWAGPSRTNFMPISYTKVAACSAWRIPEPIRTNVNCRFLFLIRPSRLMMDFITYRSCRHLDKKHTVFGKVVGGLPTLQAIEDIETDNKDRPIEDVRLIKATVFVNPFEEADEELAKLRETNQQAEQQAAKREKILEERKRDKKVFTAGVGKYINPELKRKIAEKAVPSSSQVISQKKPKPSFDFSKW</sequence>
<dbReference type="PROSITE" id="PS00170">
    <property type="entry name" value="CSA_PPIASE_1"/>
    <property type="match status" value="1"/>
</dbReference>
<evidence type="ECO:0000313" key="12">
    <source>
        <dbReference type="Proteomes" id="UP000694867"/>
    </source>
</evidence>
<evidence type="ECO:0000256" key="6">
    <source>
        <dbReference type="ARBA" id="ARBA00022786"/>
    </source>
</evidence>
<dbReference type="PANTHER" id="PTHR45625">
    <property type="entry name" value="PEPTIDYL-PROLYL CIS-TRANS ISOMERASE-RELATED"/>
    <property type="match status" value="1"/>
</dbReference>
<dbReference type="GO" id="GO:0061630">
    <property type="term" value="F:ubiquitin protein ligase activity"/>
    <property type="evidence" value="ECO:0007669"/>
    <property type="project" value="UniProtKB-EC"/>
</dbReference>
<feature type="region of interest" description="Disordered" evidence="9">
    <location>
        <begin position="485"/>
        <end position="508"/>
    </location>
</feature>
<dbReference type="SUPFAM" id="SSF57850">
    <property type="entry name" value="RING/U-box"/>
    <property type="match status" value="1"/>
</dbReference>
<evidence type="ECO:0000256" key="1">
    <source>
        <dbReference type="ARBA" id="ARBA00000900"/>
    </source>
</evidence>
<keyword evidence="5" id="KW-0808">Transferase</keyword>
<dbReference type="SMART" id="SM00504">
    <property type="entry name" value="Ubox"/>
    <property type="match status" value="1"/>
</dbReference>
<dbReference type="PANTHER" id="PTHR45625:SF1">
    <property type="entry name" value="RING-TYPE E3 UBIQUITIN-PROTEIN LIGASE PPIL2"/>
    <property type="match status" value="1"/>
</dbReference>
<dbReference type="CDD" id="cd16663">
    <property type="entry name" value="RING-Ubox_PPIL2"/>
    <property type="match status" value="1"/>
</dbReference>
<dbReference type="SUPFAM" id="SSF50891">
    <property type="entry name" value="Cyclophilin-like"/>
    <property type="match status" value="1"/>
</dbReference>
<dbReference type="EC" id="2.3.2.27" evidence="4"/>
<feature type="domain" description="U-box" evidence="11">
    <location>
        <begin position="16"/>
        <end position="89"/>
    </location>
</feature>
<dbReference type="PROSITE" id="PS51698">
    <property type="entry name" value="U_BOX"/>
    <property type="match status" value="1"/>
</dbReference>
<evidence type="ECO:0000259" key="10">
    <source>
        <dbReference type="PROSITE" id="PS50072"/>
    </source>
</evidence>
<keyword evidence="7" id="KW-0539">Nucleus</keyword>
<dbReference type="InterPro" id="IPR044666">
    <property type="entry name" value="Cyclophilin_A-like"/>
</dbReference>
<dbReference type="InterPro" id="IPR029000">
    <property type="entry name" value="Cyclophilin-like_dom_sf"/>
</dbReference>
<name>A0AAJ7SJT9_9ACAR</name>
<dbReference type="Pfam" id="PF00160">
    <property type="entry name" value="Pro_isomerase"/>
    <property type="match status" value="2"/>
</dbReference>
<evidence type="ECO:0000256" key="4">
    <source>
        <dbReference type="ARBA" id="ARBA00012483"/>
    </source>
</evidence>
<evidence type="ECO:0000256" key="3">
    <source>
        <dbReference type="ARBA" id="ARBA00007930"/>
    </source>
</evidence>
<comment type="catalytic activity">
    <reaction evidence="1">
        <text>S-ubiquitinyl-[E2 ubiquitin-conjugating enzyme]-L-cysteine + [acceptor protein]-L-lysine = [E2 ubiquitin-conjugating enzyme]-L-cysteine + N(6)-ubiquitinyl-[acceptor protein]-L-lysine.</text>
        <dbReference type="EC" id="2.3.2.27"/>
    </reaction>
</comment>
<evidence type="ECO:0000256" key="8">
    <source>
        <dbReference type="SAM" id="Coils"/>
    </source>
</evidence>
<dbReference type="InterPro" id="IPR020892">
    <property type="entry name" value="Cyclophilin-type_PPIase_CS"/>
</dbReference>
<evidence type="ECO:0000256" key="5">
    <source>
        <dbReference type="ARBA" id="ARBA00022679"/>
    </source>
</evidence>
<protein>
    <recommendedName>
        <fullName evidence="4">RING-type E3 ubiquitin transferase</fullName>
        <ecNumber evidence="4">2.3.2.27</ecNumber>
    </recommendedName>
</protein>
<keyword evidence="6" id="KW-0833">Ubl conjugation pathway</keyword>
<comment type="subcellular location">
    <subcellularLocation>
        <location evidence="2">Nucleus</location>
    </subcellularLocation>
</comment>
<dbReference type="Proteomes" id="UP000694867">
    <property type="component" value="Unplaced"/>
</dbReference>
<dbReference type="FunFam" id="3.30.40.10:FF:000079">
    <property type="entry name" value="Peptidyl-prolyl cis-trans isomerase 2"/>
    <property type="match status" value="1"/>
</dbReference>
<evidence type="ECO:0000313" key="13">
    <source>
        <dbReference type="RefSeq" id="XP_028969081.1"/>
    </source>
</evidence>
<evidence type="ECO:0000256" key="7">
    <source>
        <dbReference type="ARBA" id="ARBA00023242"/>
    </source>
</evidence>
<gene>
    <name evidence="13" type="primary">LOC100900004</name>
</gene>
<reference evidence="13" key="1">
    <citation type="submission" date="2025-08" db="UniProtKB">
        <authorList>
            <consortium name="RefSeq"/>
        </authorList>
    </citation>
    <scope>IDENTIFICATION</scope>
</reference>
<dbReference type="PROSITE" id="PS50072">
    <property type="entry name" value="CSA_PPIASE_2"/>
    <property type="match status" value="1"/>
</dbReference>
<dbReference type="AlphaFoldDB" id="A0AAJ7SJT9"/>
<dbReference type="GO" id="GO:0071013">
    <property type="term" value="C:catalytic step 2 spliceosome"/>
    <property type="evidence" value="ECO:0007669"/>
    <property type="project" value="TreeGrafter"/>
</dbReference>
<dbReference type="Pfam" id="PF04641">
    <property type="entry name" value="Rtf2"/>
    <property type="match status" value="1"/>
</dbReference>
<evidence type="ECO:0000256" key="9">
    <source>
        <dbReference type="SAM" id="MobiDB-lite"/>
    </source>
</evidence>
<dbReference type="InterPro" id="IPR013083">
    <property type="entry name" value="Znf_RING/FYVE/PHD"/>
</dbReference>
<dbReference type="KEGG" id="goe:100900004"/>
<comment type="similarity">
    <text evidence="3">Belongs to the cyclophilin-type PPIase family. PPIL2 subfamily.</text>
</comment>
<dbReference type="InterPro" id="IPR003613">
    <property type="entry name" value="Ubox_domain"/>
</dbReference>
<evidence type="ECO:0000259" key="11">
    <source>
        <dbReference type="PROSITE" id="PS51698"/>
    </source>
</evidence>
<dbReference type="RefSeq" id="XP_028969081.1">
    <property type="nucleotide sequence ID" value="XM_029113248.1"/>
</dbReference>
<keyword evidence="12" id="KW-1185">Reference proteome</keyword>
<keyword evidence="8" id="KW-0175">Coiled coil</keyword>
<organism evidence="12 13">
    <name type="scientific">Galendromus occidentalis</name>
    <name type="common">western predatory mite</name>
    <dbReference type="NCBI Taxonomy" id="34638"/>
    <lineage>
        <taxon>Eukaryota</taxon>
        <taxon>Metazoa</taxon>
        <taxon>Ecdysozoa</taxon>
        <taxon>Arthropoda</taxon>
        <taxon>Chelicerata</taxon>
        <taxon>Arachnida</taxon>
        <taxon>Acari</taxon>
        <taxon>Parasitiformes</taxon>
        <taxon>Mesostigmata</taxon>
        <taxon>Gamasina</taxon>
        <taxon>Phytoseioidea</taxon>
        <taxon>Phytoseiidae</taxon>
        <taxon>Typhlodrominae</taxon>
        <taxon>Galendromus</taxon>
    </lineage>
</organism>
<feature type="domain" description="PPIase cyclophilin-type" evidence="10">
    <location>
        <begin position="266"/>
        <end position="423"/>
    </location>
</feature>
<dbReference type="InterPro" id="IPR026951">
    <property type="entry name" value="PPIL2_U-box_dom"/>
</dbReference>